<protein>
    <recommendedName>
        <fullName evidence="5">Bacterial Ig domain-containing protein</fullName>
    </recommendedName>
</protein>
<dbReference type="InterPro" id="IPR013783">
    <property type="entry name" value="Ig-like_fold"/>
</dbReference>
<reference evidence="3 4" key="1">
    <citation type="submission" date="2019-12" db="EMBL/GenBank/DDBJ databases">
        <title>Auraticoccus cholistani sp. nov., an actinomycete isolated from soil of Cholistan desert.</title>
        <authorList>
            <person name="Cheema M.T."/>
        </authorList>
    </citation>
    <scope>NUCLEOTIDE SEQUENCE [LARGE SCALE GENOMIC DNA]</scope>
    <source>
        <strain evidence="3 4">F435</strain>
    </source>
</reference>
<dbReference type="AlphaFoldDB" id="A0A6A9USK2"/>
<feature type="compositionally biased region" description="Basic and acidic residues" evidence="1">
    <location>
        <begin position="400"/>
        <end position="419"/>
    </location>
</feature>
<feature type="compositionally biased region" description="Low complexity" evidence="1">
    <location>
        <begin position="312"/>
        <end position="323"/>
    </location>
</feature>
<gene>
    <name evidence="3" type="ORF">GC722_00670</name>
</gene>
<sequence>MPAPVPRRRSVVACLVAAAAVLLPAAGSGPAAAITTTAGQGRPGEVVAVELVTERDQGRATWVVQAPPGTSFTRAPRTDEGPGASGSSCPLVSATEARCEPRTGWPAGTRLRAELTIAATAPAGTTTGTSSVGDESSGWSLTVLPPPAPTLTAPAVTRDRTPELRGTRDVVPGPERLGHAVTVSDDQGRLVCSVPAAAETSWRCTPDELPVGESVLLARQTSPGGSTSPASTPQVVRVVAPVTVDRPLDGATVSSGDVAVTGTADPGSPVRVRVGEERRTVPTDERGRFATVLTDLRPGRHRITAQQQVAGAATSSDTVTVVVPAPPAVPPAPRPQPTERPDPTPSRPAGDPEAAEPAGPAAAPPTAPGGRQPSAPPVPAGSAPDRTDEDEDGEDEDSRGEDGEHEGRGASGQDQDRGAGRSVTGGRGAAPGGGGPWTPERLVPVSLSAASLELVPGAGSRLTGRVGPNPSDEAVTVTVEGLLGRGVRYRAVTLAEEGGCSVTATRFRCRAELAPQQGATLTVHLLADAASPSPRAVHRLLVSGEGAATGPGAVNAVTSVLDLTSDTPSDTDTLSTQVSDVPGPLVVVLALFLFALAATVAERGR</sequence>
<feature type="chain" id="PRO_5025614397" description="Bacterial Ig domain-containing protein" evidence="2">
    <location>
        <begin position="34"/>
        <end position="605"/>
    </location>
</feature>
<feature type="region of interest" description="Disordered" evidence="1">
    <location>
        <begin position="67"/>
        <end position="90"/>
    </location>
</feature>
<keyword evidence="2" id="KW-0732">Signal</keyword>
<feature type="compositionally biased region" description="Low complexity" evidence="1">
    <location>
        <begin position="348"/>
        <end position="361"/>
    </location>
</feature>
<evidence type="ECO:0000313" key="3">
    <source>
        <dbReference type="EMBL" id="MVA74554.1"/>
    </source>
</evidence>
<evidence type="ECO:0008006" key="5">
    <source>
        <dbReference type="Google" id="ProtNLM"/>
    </source>
</evidence>
<feature type="region of interest" description="Disordered" evidence="1">
    <location>
        <begin position="308"/>
        <end position="441"/>
    </location>
</feature>
<comment type="caution">
    <text evidence="3">The sequence shown here is derived from an EMBL/GenBank/DDBJ whole genome shotgun (WGS) entry which is preliminary data.</text>
</comment>
<proteinExistence type="predicted"/>
<dbReference type="Proteomes" id="UP000435304">
    <property type="component" value="Unassembled WGS sequence"/>
</dbReference>
<evidence type="ECO:0000256" key="2">
    <source>
        <dbReference type="SAM" id="SignalP"/>
    </source>
</evidence>
<dbReference type="EMBL" id="WPCU01000002">
    <property type="protein sequence ID" value="MVA74554.1"/>
    <property type="molecule type" value="Genomic_DNA"/>
</dbReference>
<feature type="compositionally biased region" description="Pro residues" evidence="1">
    <location>
        <begin position="324"/>
        <end position="336"/>
    </location>
</feature>
<evidence type="ECO:0000313" key="4">
    <source>
        <dbReference type="Proteomes" id="UP000435304"/>
    </source>
</evidence>
<evidence type="ECO:0000256" key="1">
    <source>
        <dbReference type="SAM" id="MobiDB-lite"/>
    </source>
</evidence>
<dbReference type="Gene3D" id="2.60.40.10">
    <property type="entry name" value="Immunoglobulins"/>
    <property type="match status" value="2"/>
</dbReference>
<feature type="signal peptide" evidence="2">
    <location>
        <begin position="1"/>
        <end position="33"/>
    </location>
</feature>
<accession>A0A6A9USK2</accession>
<dbReference type="InterPro" id="IPR006311">
    <property type="entry name" value="TAT_signal"/>
</dbReference>
<dbReference type="RefSeq" id="WP_156607046.1">
    <property type="nucleotide sequence ID" value="NZ_WPCU01000002.1"/>
</dbReference>
<organism evidence="3 4">
    <name type="scientific">Auraticoccus cholistanensis</name>
    <dbReference type="NCBI Taxonomy" id="2656650"/>
    <lineage>
        <taxon>Bacteria</taxon>
        <taxon>Bacillati</taxon>
        <taxon>Actinomycetota</taxon>
        <taxon>Actinomycetes</taxon>
        <taxon>Propionibacteriales</taxon>
        <taxon>Propionibacteriaceae</taxon>
        <taxon>Auraticoccus</taxon>
    </lineage>
</organism>
<feature type="compositionally biased region" description="Acidic residues" evidence="1">
    <location>
        <begin position="387"/>
        <end position="399"/>
    </location>
</feature>
<name>A0A6A9USK2_9ACTN</name>
<feature type="compositionally biased region" description="Gly residues" evidence="1">
    <location>
        <begin position="423"/>
        <end position="436"/>
    </location>
</feature>
<dbReference type="PROSITE" id="PS51318">
    <property type="entry name" value="TAT"/>
    <property type="match status" value="1"/>
</dbReference>
<dbReference type="GO" id="GO:0005975">
    <property type="term" value="P:carbohydrate metabolic process"/>
    <property type="evidence" value="ECO:0007669"/>
    <property type="project" value="UniProtKB-ARBA"/>
</dbReference>
<keyword evidence="4" id="KW-1185">Reference proteome</keyword>